<dbReference type="EMBL" id="JAXAFO010000003">
    <property type="protein sequence ID" value="MDX6848349.1"/>
    <property type="molecule type" value="Genomic_DNA"/>
</dbReference>
<protein>
    <submittedName>
        <fullName evidence="1">PilZ domain-containing protein</fullName>
    </submittedName>
</protein>
<dbReference type="Proteomes" id="UP001273505">
    <property type="component" value="Unassembled WGS sequence"/>
</dbReference>
<sequence length="115" mass="13028">MDKPSEHEDRKLERLGVKQSIDVYDNIHDIYLGRVVNLHNDGLMIIGDKPCEEDCLYRLDLHLSNAVNGRNSVQLGVDCLWVRNAEDNSKHWAGFSIIDASPQALEDIALLSENQ</sequence>
<organism evidence="1 2">
    <name type="scientific">Gilvimarinus gilvus</name>
    <dbReference type="NCBI Taxonomy" id="3058038"/>
    <lineage>
        <taxon>Bacteria</taxon>
        <taxon>Pseudomonadati</taxon>
        <taxon>Pseudomonadota</taxon>
        <taxon>Gammaproteobacteria</taxon>
        <taxon>Cellvibrionales</taxon>
        <taxon>Cellvibrionaceae</taxon>
        <taxon>Gilvimarinus</taxon>
    </lineage>
</organism>
<gene>
    <name evidence="1" type="ORF">SCD92_03190</name>
</gene>
<name>A0ABU4RZD2_9GAMM</name>
<proteinExistence type="predicted"/>
<evidence type="ECO:0000313" key="1">
    <source>
        <dbReference type="EMBL" id="MDX6848349.1"/>
    </source>
</evidence>
<keyword evidence="2" id="KW-1185">Reference proteome</keyword>
<reference evidence="1 2" key="1">
    <citation type="submission" date="2023-11" db="EMBL/GenBank/DDBJ databases">
        <title>Gilvimarinus fulvus sp. nov., isolated from the surface of Kelp.</title>
        <authorList>
            <person name="Sun Y.Y."/>
            <person name="Gong Y."/>
            <person name="Du Z.J."/>
        </authorList>
    </citation>
    <scope>NUCLEOTIDE SEQUENCE [LARGE SCALE GENOMIC DNA]</scope>
    <source>
        <strain evidence="1 2">SDUM040013</strain>
    </source>
</reference>
<evidence type="ECO:0000313" key="2">
    <source>
        <dbReference type="Proteomes" id="UP001273505"/>
    </source>
</evidence>
<comment type="caution">
    <text evidence="1">The sequence shown here is derived from an EMBL/GenBank/DDBJ whole genome shotgun (WGS) entry which is preliminary data.</text>
</comment>
<accession>A0ABU4RZD2</accession>
<dbReference type="RefSeq" id="WP_302722911.1">
    <property type="nucleotide sequence ID" value="NZ_JAULRU010000577.1"/>
</dbReference>